<evidence type="ECO:0000313" key="4">
    <source>
        <dbReference type="Proteomes" id="UP000466681"/>
    </source>
</evidence>
<evidence type="ECO:0000313" key="3">
    <source>
        <dbReference type="EMBL" id="BBX00990.1"/>
    </source>
</evidence>
<dbReference type="Gene3D" id="3.20.20.140">
    <property type="entry name" value="Metal-dependent hydrolases"/>
    <property type="match status" value="1"/>
</dbReference>
<dbReference type="Pfam" id="PF04909">
    <property type="entry name" value="Amidohydro_2"/>
    <property type="match status" value="1"/>
</dbReference>
<dbReference type="InterPro" id="IPR006680">
    <property type="entry name" value="Amidohydro-rel"/>
</dbReference>
<gene>
    <name evidence="3" type="ORF">MMOR_19260</name>
</gene>
<dbReference type="Proteomes" id="UP000466681">
    <property type="component" value="Chromosome"/>
</dbReference>
<dbReference type="InterPro" id="IPR032466">
    <property type="entry name" value="Metal_Hydrolase"/>
</dbReference>
<reference evidence="3 4" key="1">
    <citation type="journal article" date="2019" name="Emerg. Microbes Infect.">
        <title>Comprehensive subspecies identification of 175 nontuberculous mycobacteria species based on 7547 genomic profiles.</title>
        <authorList>
            <person name="Matsumoto Y."/>
            <person name="Kinjo T."/>
            <person name="Motooka D."/>
            <person name="Nabeya D."/>
            <person name="Jung N."/>
            <person name="Uechi K."/>
            <person name="Horii T."/>
            <person name="Iida T."/>
            <person name="Fujita J."/>
            <person name="Nakamura S."/>
        </authorList>
    </citation>
    <scope>NUCLEOTIDE SEQUENCE [LARGE SCALE GENOMIC DNA]</scope>
    <source>
        <strain evidence="3 4">JCM 6375</strain>
    </source>
</reference>
<dbReference type="GO" id="GO:0019748">
    <property type="term" value="P:secondary metabolic process"/>
    <property type="evidence" value="ECO:0007669"/>
    <property type="project" value="TreeGrafter"/>
</dbReference>
<keyword evidence="1" id="KW-0456">Lyase</keyword>
<dbReference type="GO" id="GO:0016787">
    <property type="term" value="F:hydrolase activity"/>
    <property type="evidence" value="ECO:0007669"/>
    <property type="project" value="InterPro"/>
</dbReference>
<dbReference type="PANTHER" id="PTHR21240">
    <property type="entry name" value="2-AMINO-3-CARBOXYLMUCONATE-6-SEMIALDEHYDE DECARBOXYLASE"/>
    <property type="match status" value="1"/>
</dbReference>
<proteinExistence type="predicted"/>
<dbReference type="SUPFAM" id="SSF51556">
    <property type="entry name" value="Metallo-dependent hydrolases"/>
    <property type="match status" value="1"/>
</dbReference>
<dbReference type="KEGG" id="mmor:MMOR_19260"/>
<feature type="domain" description="Amidohydrolase-related" evidence="2">
    <location>
        <begin position="103"/>
        <end position="394"/>
    </location>
</feature>
<keyword evidence="4" id="KW-1185">Reference proteome</keyword>
<dbReference type="InterPro" id="IPR032465">
    <property type="entry name" value="ACMSD"/>
</dbReference>
<dbReference type="GO" id="GO:0005737">
    <property type="term" value="C:cytoplasm"/>
    <property type="evidence" value="ECO:0007669"/>
    <property type="project" value="TreeGrafter"/>
</dbReference>
<sequence length="447" mass="50491">MQLFYYPNSRKGRDRAMPLQPSMKLLSVDDHLIEPPHVWSDRLPKKYLHDGPRIVEFPREGKPPMHQWVYEGRSYPNIGLNAVAGKSPEEFGVDPVRFDDMIPGCYDPKARLTDMDVDGVHAMLCFPSFPRFCGTVFLEGTDKDLALLCVQAWNDFSLDEWCATDPARFIPMMISPLWDTQLMVAEIERNAAKGCRALGLPDNPMNLGLPSFHTPHWDPVWSALEETNMTAVMHFGSGGMPPSTAPEAPFAVMVTLMGTTSMAAAVELVFSPVFHKHPNLKVAFSEGGIGWMPYLVERADYVWRKHKYYQNIHPTIAPSELFRRNISGCFIEDEVGVSMRHQIGIDNITWECDYPHSDSFWPKSRARAEEMLASVPDEDAHKIVELNARRWYAFPEEGFKASTADSGWRPNDGNPPEYDYDAVMSDHGGVGYGAFIQNLADQMANKE</sequence>
<dbReference type="GO" id="GO:0016831">
    <property type="term" value="F:carboxy-lyase activity"/>
    <property type="evidence" value="ECO:0007669"/>
    <property type="project" value="InterPro"/>
</dbReference>
<dbReference type="PANTHER" id="PTHR21240:SF28">
    <property type="entry name" value="ISO-OROTATE DECARBOXYLASE (EUROFUNG)"/>
    <property type="match status" value="1"/>
</dbReference>
<evidence type="ECO:0000259" key="2">
    <source>
        <dbReference type="Pfam" id="PF04909"/>
    </source>
</evidence>
<name>A0AAD1M631_9MYCO</name>
<dbReference type="EMBL" id="AP022560">
    <property type="protein sequence ID" value="BBX00990.1"/>
    <property type="molecule type" value="Genomic_DNA"/>
</dbReference>
<protein>
    <submittedName>
        <fullName evidence="3">Amidohydrolase</fullName>
    </submittedName>
</protein>
<accession>A0AAD1M631</accession>
<evidence type="ECO:0000256" key="1">
    <source>
        <dbReference type="ARBA" id="ARBA00023239"/>
    </source>
</evidence>
<dbReference type="AlphaFoldDB" id="A0AAD1M631"/>
<organism evidence="3 4">
    <name type="scientific">Mycolicibacterium moriokaense</name>
    <dbReference type="NCBI Taxonomy" id="39691"/>
    <lineage>
        <taxon>Bacteria</taxon>
        <taxon>Bacillati</taxon>
        <taxon>Actinomycetota</taxon>
        <taxon>Actinomycetes</taxon>
        <taxon>Mycobacteriales</taxon>
        <taxon>Mycobacteriaceae</taxon>
        <taxon>Mycolicibacterium</taxon>
    </lineage>
</organism>